<dbReference type="GO" id="GO:0030976">
    <property type="term" value="F:thiamine pyrophosphate binding"/>
    <property type="evidence" value="ECO:0007669"/>
    <property type="project" value="InterPro"/>
</dbReference>
<evidence type="ECO:0000313" key="6">
    <source>
        <dbReference type="EMBL" id="HIV75646.1"/>
    </source>
</evidence>
<dbReference type="EC" id="1.2.4.2" evidence="2"/>
<dbReference type="Proteomes" id="UP000823937">
    <property type="component" value="Unassembled WGS sequence"/>
</dbReference>
<dbReference type="PANTHER" id="PTHR23152:SF4">
    <property type="entry name" value="2-OXOADIPATE DEHYDROGENASE COMPLEX COMPONENT E1"/>
    <property type="match status" value="1"/>
</dbReference>
<dbReference type="InterPro" id="IPR031717">
    <property type="entry name" value="ODO-1/KGD_C"/>
</dbReference>
<reference evidence="6" key="1">
    <citation type="journal article" date="2021" name="PeerJ">
        <title>Extensive microbial diversity within the chicken gut microbiome revealed by metagenomics and culture.</title>
        <authorList>
            <person name="Gilroy R."/>
            <person name="Ravi A."/>
            <person name="Getino M."/>
            <person name="Pursley I."/>
            <person name="Horton D.L."/>
            <person name="Alikhan N.F."/>
            <person name="Baker D."/>
            <person name="Gharbi K."/>
            <person name="Hall N."/>
            <person name="Watson M."/>
            <person name="Adriaenssens E.M."/>
            <person name="Foster-Nyarko E."/>
            <person name="Jarju S."/>
            <person name="Secka A."/>
            <person name="Antonio M."/>
            <person name="Oren A."/>
            <person name="Chaudhuri R.R."/>
            <person name="La Ragione R."/>
            <person name="Hildebrand F."/>
            <person name="Pallen M.J."/>
        </authorList>
    </citation>
    <scope>NUCLEOTIDE SEQUENCE</scope>
    <source>
        <strain evidence="6">CHK169-2315</strain>
    </source>
</reference>
<dbReference type="InterPro" id="IPR029061">
    <property type="entry name" value="THDP-binding"/>
</dbReference>
<dbReference type="GO" id="GO:0045252">
    <property type="term" value="C:oxoglutarate dehydrogenase complex"/>
    <property type="evidence" value="ECO:0007669"/>
    <property type="project" value="TreeGrafter"/>
</dbReference>
<organism evidence="6 7">
    <name type="scientific">Candidatus Pseudogracilibacillus intestinigallinarum</name>
    <dbReference type="NCBI Taxonomy" id="2838742"/>
    <lineage>
        <taxon>Bacteria</taxon>
        <taxon>Bacillati</taxon>
        <taxon>Bacillota</taxon>
        <taxon>Bacilli</taxon>
        <taxon>Bacillales</taxon>
        <taxon>Bacillaceae</taxon>
        <taxon>Pseudogracilibacillus</taxon>
    </lineage>
</organism>
<proteinExistence type="predicted"/>
<reference evidence="6" key="2">
    <citation type="submission" date="2021-04" db="EMBL/GenBank/DDBJ databases">
        <authorList>
            <person name="Gilroy R."/>
        </authorList>
    </citation>
    <scope>NUCLEOTIDE SEQUENCE</scope>
    <source>
        <strain evidence="6">CHK169-2315</strain>
    </source>
</reference>
<dbReference type="GO" id="GO:0004591">
    <property type="term" value="F:oxoglutarate dehydrogenase (succinyl-transferring) activity"/>
    <property type="evidence" value="ECO:0007669"/>
    <property type="project" value="UniProtKB-EC"/>
</dbReference>
<dbReference type="Gene3D" id="3.40.50.12470">
    <property type="match status" value="1"/>
</dbReference>
<dbReference type="Gene3D" id="3.40.50.11610">
    <property type="entry name" value="Multifunctional 2-oxoglutarate metabolism enzyme, C-terminal domain"/>
    <property type="match status" value="1"/>
</dbReference>
<dbReference type="Pfam" id="PF16870">
    <property type="entry name" value="OxoGdeHyase_C"/>
    <property type="match status" value="1"/>
</dbReference>
<evidence type="ECO:0000259" key="5">
    <source>
        <dbReference type="SMART" id="SM00861"/>
    </source>
</evidence>
<comment type="cofactor">
    <cofactor evidence="1">
        <name>thiamine diphosphate</name>
        <dbReference type="ChEBI" id="CHEBI:58937"/>
    </cofactor>
</comment>
<dbReference type="InterPro" id="IPR011603">
    <property type="entry name" value="2oxoglutarate_DH_E1"/>
</dbReference>
<keyword evidence="4" id="KW-0786">Thiamine pyrophosphate</keyword>
<dbReference type="InterPro" id="IPR042179">
    <property type="entry name" value="KGD_C_sf"/>
</dbReference>
<accession>A0A9D1PNE5</accession>
<dbReference type="EMBL" id="DXHX01000163">
    <property type="protein sequence ID" value="HIV75646.1"/>
    <property type="molecule type" value="Genomic_DNA"/>
</dbReference>
<dbReference type="PANTHER" id="PTHR23152">
    <property type="entry name" value="2-OXOGLUTARATE DEHYDROGENASE"/>
    <property type="match status" value="1"/>
</dbReference>
<name>A0A9D1PNE5_9BACI</name>
<dbReference type="GO" id="GO:0005829">
    <property type="term" value="C:cytosol"/>
    <property type="evidence" value="ECO:0007669"/>
    <property type="project" value="TreeGrafter"/>
</dbReference>
<feature type="domain" description="Transketolase-like pyrimidine-binding" evidence="5">
    <location>
        <begin position="1"/>
        <end position="196"/>
    </location>
</feature>
<evidence type="ECO:0000313" key="7">
    <source>
        <dbReference type="Proteomes" id="UP000823937"/>
    </source>
</evidence>
<feature type="non-terminal residue" evidence="6">
    <location>
        <position position="1"/>
    </location>
</feature>
<evidence type="ECO:0000256" key="4">
    <source>
        <dbReference type="ARBA" id="ARBA00023052"/>
    </source>
</evidence>
<comment type="caution">
    <text evidence="6">The sequence shown here is derived from an EMBL/GenBank/DDBJ whole genome shotgun (WGS) entry which is preliminary data.</text>
</comment>
<keyword evidence="3" id="KW-0560">Oxidoreductase</keyword>
<sequence>DWGEGEALAFASIVKDGTPIRITGQDSERGTFAHRHLVLYDTETGEKYCPMHGLDDANASFDIYNSPLSETAVLGFEYGYSIQSPETLVIWEAQFGDFANVAQVIFDQFISSARAKWGDKSNMVILLPHGYEGQGPEHSSARLERYLQMAGENNWIVANVTSSAQFFHLLRRQAQMRGSEEARPLVVMSPKSLLRNERVASPAEEFTNGKFMPLRNQPNLKVSKKNAKRLLLGSGKIMVDIEEAIENSEDKFDWLRAMRVEQLYPFPQDQLKKEIEQLPNLEEIVWVQEEPKNMGSWRYVLEYLRELTKDGVKIRYVGRPERAATSVGEPNVHKVIQEKVVNEAINPAKGGNNSEGN</sequence>
<dbReference type="GO" id="GO:0006099">
    <property type="term" value="P:tricarboxylic acid cycle"/>
    <property type="evidence" value="ECO:0007669"/>
    <property type="project" value="TreeGrafter"/>
</dbReference>
<dbReference type="Pfam" id="PF02779">
    <property type="entry name" value="Transket_pyr"/>
    <property type="match status" value="1"/>
</dbReference>
<dbReference type="InterPro" id="IPR005475">
    <property type="entry name" value="Transketolase-like_Pyr-bd"/>
</dbReference>
<evidence type="ECO:0000256" key="3">
    <source>
        <dbReference type="ARBA" id="ARBA00023002"/>
    </source>
</evidence>
<dbReference type="AlphaFoldDB" id="A0A9D1PNE5"/>
<protein>
    <recommendedName>
        <fullName evidence="2">oxoglutarate dehydrogenase (succinyl-transferring)</fullName>
        <ecNumber evidence="2">1.2.4.2</ecNumber>
    </recommendedName>
</protein>
<evidence type="ECO:0000256" key="1">
    <source>
        <dbReference type="ARBA" id="ARBA00001964"/>
    </source>
</evidence>
<dbReference type="SMART" id="SM00861">
    <property type="entry name" value="Transket_pyr"/>
    <property type="match status" value="1"/>
</dbReference>
<dbReference type="SUPFAM" id="SSF52518">
    <property type="entry name" value="Thiamin diphosphate-binding fold (THDP-binding)"/>
    <property type="match status" value="1"/>
</dbReference>
<gene>
    <name evidence="6" type="ORF">H9895_11285</name>
</gene>
<evidence type="ECO:0000256" key="2">
    <source>
        <dbReference type="ARBA" id="ARBA00012280"/>
    </source>
</evidence>